<organism evidence="13 14">
    <name type="scientific">Punica granatum</name>
    <name type="common">Pomegranate</name>
    <dbReference type="NCBI Taxonomy" id="22663"/>
    <lineage>
        <taxon>Eukaryota</taxon>
        <taxon>Viridiplantae</taxon>
        <taxon>Streptophyta</taxon>
        <taxon>Embryophyta</taxon>
        <taxon>Tracheophyta</taxon>
        <taxon>Spermatophyta</taxon>
        <taxon>Magnoliopsida</taxon>
        <taxon>eudicotyledons</taxon>
        <taxon>Gunneridae</taxon>
        <taxon>Pentapetalae</taxon>
        <taxon>rosids</taxon>
        <taxon>malvids</taxon>
        <taxon>Myrtales</taxon>
        <taxon>Lythraceae</taxon>
        <taxon>Punica</taxon>
    </lineage>
</organism>
<evidence type="ECO:0000256" key="5">
    <source>
        <dbReference type="ARBA" id="ARBA00022729"/>
    </source>
</evidence>
<feature type="domain" description="Leucine-rich repeat-containing N-terminal plant-type" evidence="12">
    <location>
        <begin position="73"/>
        <end position="98"/>
    </location>
</feature>
<dbReference type="AlphaFoldDB" id="A0A218XLS2"/>
<feature type="signal peptide" evidence="11">
    <location>
        <begin position="1"/>
        <end position="18"/>
    </location>
</feature>
<feature type="chain" id="PRO_5012600779" description="Leucine-rich repeat-containing N-terminal plant-type domain-containing protein" evidence="11">
    <location>
        <begin position="19"/>
        <end position="509"/>
    </location>
</feature>
<keyword evidence="9" id="KW-0675">Receptor</keyword>
<dbReference type="Pfam" id="PF13516">
    <property type="entry name" value="LRR_6"/>
    <property type="match status" value="1"/>
</dbReference>
<evidence type="ECO:0000256" key="3">
    <source>
        <dbReference type="ARBA" id="ARBA00022614"/>
    </source>
</evidence>
<evidence type="ECO:0000256" key="4">
    <source>
        <dbReference type="ARBA" id="ARBA00022692"/>
    </source>
</evidence>
<evidence type="ECO:0000313" key="13">
    <source>
        <dbReference type="EMBL" id="OWM85903.1"/>
    </source>
</evidence>
<accession>A0A218XLS2</accession>
<evidence type="ECO:0000256" key="1">
    <source>
        <dbReference type="ARBA" id="ARBA00004479"/>
    </source>
</evidence>
<dbReference type="Gene3D" id="3.80.10.10">
    <property type="entry name" value="Ribonuclease Inhibitor"/>
    <property type="match status" value="5"/>
</dbReference>
<evidence type="ECO:0000256" key="7">
    <source>
        <dbReference type="ARBA" id="ARBA00022989"/>
    </source>
</evidence>
<comment type="caution">
    <text evidence="13">The sequence shown here is derived from an EMBL/GenBank/DDBJ whole genome shotgun (WGS) entry which is preliminary data.</text>
</comment>
<feature type="domain" description="Leucine-rich repeat-containing N-terminal plant-type" evidence="12">
    <location>
        <begin position="48"/>
        <end position="59"/>
    </location>
</feature>
<evidence type="ECO:0000256" key="11">
    <source>
        <dbReference type="SAM" id="SignalP"/>
    </source>
</evidence>
<evidence type="ECO:0000256" key="9">
    <source>
        <dbReference type="ARBA" id="ARBA00023170"/>
    </source>
</evidence>
<dbReference type="Pfam" id="PF08263">
    <property type="entry name" value="LRRNT_2"/>
    <property type="match status" value="2"/>
</dbReference>
<dbReference type="Pfam" id="PF00560">
    <property type="entry name" value="LRR_1"/>
    <property type="match status" value="4"/>
</dbReference>
<keyword evidence="4" id="KW-0812">Transmembrane</keyword>
<evidence type="ECO:0000259" key="12">
    <source>
        <dbReference type="Pfam" id="PF08263"/>
    </source>
</evidence>
<comment type="similarity">
    <text evidence="2">Belongs to the RLP family.</text>
</comment>
<evidence type="ECO:0000256" key="10">
    <source>
        <dbReference type="ARBA" id="ARBA00023180"/>
    </source>
</evidence>
<keyword evidence="3" id="KW-0433">Leucine-rich repeat</keyword>
<dbReference type="SUPFAM" id="SSF52047">
    <property type="entry name" value="RNI-like"/>
    <property type="match status" value="1"/>
</dbReference>
<keyword evidence="7" id="KW-1133">Transmembrane helix</keyword>
<dbReference type="Proteomes" id="UP000197138">
    <property type="component" value="Unassembled WGS sequence"/>
</dbReference>
<dbReference type="PANTHER" id="PTHR48061">
    <property type="entry name" value="LEUCINE-RICH REPEAT RECEPTOR PROTEIN KINASE EMS1-LIKE-RELATED"/>
    <property type="match status" value="1"/>
</dbReference>
<evidence type="ECO:0000256" key="2">
    <source>
        <dbReference type="ARBA" id="ARBA00009592"/>
    </source>
</evidence>
<protein>
    <recommendedName>
        <fullName evidence="12">Leucine-rich repeat-containing N-terminal plant-type domain-containing protein</fullName>
    </recommendedName>
</protein>
<keyword evidence="10" id="KW-0325">Glycoprotein</keyword>
<dbReference type="InterPro" id="IPR032675">
    <property type="entry name" value="LRR_dom_sf"/>
</dbReference>
<reference evidence="14" key="1">
    <citation type="journal article" date="2017" name="Plant J.">
        <title>The pomegranate (Punica granatum L.) genome and the genomics of punicalagin biosynthesis.</title>
        <authorList>
            <person name="Qin G."/>
            <person name="Xu C."/>
            <person name="Ming R."/>
            <person name="Tang H."/>
            <person name="Guyot R."/>
            <person name="Kramer E.M."/>
            <person name="Hu Y."/>
            <person name="Yi X."/>
            <person name="Qi Y."/>
            <person name="Xu X."/>
            <person name="Gao Z."/>
            <person name="Pan H."/>
            <person name="Jian J."/>
            <person name="Tian Y."/>
            <person name="Yue Z."/>
            <person name="Xu Y."/>
        </authorList>
    </citation>
    <scope>NUCLEOTIDE SEQUENCE [LARGE SCALE GENOMIC DNA]</scope>
    <source>
        <strain evidence="14">cv. Dabenzi</strain>
    </source>
</reference>
<gene>
    <name evidence="13" type="ORF">CDL15_Pgr012153</name>
</gene>
<dbReference type="PANTHER" id="PTHR48061:SF46">
    <property type="entry name" value="LEUCINE-RICH REPEAT-CONTAINING N-TERMINAL PLANT-TYPE DOMAIN-CONTAINING PROTEIN"/>
    <property type="match status" value="1"/>
</dbReference>
<dbReference type="EMBL" id="MTKT01001111">
    <property type="protein sequence ID" value="OWM85903.1"/>
    <property type="molecule type" value="Genomic_DNA"/>
</dbReference>
<dbReference type="InterPro" id="IPR013210">
    <property type="entry name" value="LRR_N_plant-typ"/>
</dbReference>
<comment type="subcellular location">
    <subcellularLocation>
        <location evidence="1">Membrane</location>
        <topology evidence="1">Single-pass type I membrane protein</topology>
    </subcellularLocation>
</comment>
<name>A0A218XLS2_PUNGR</name>
<keyword evidence="6" id="KW-0677">Repeat</keyword>
<keyword evidence="8" id="KW-0472">Membrane</keyword>
<evidence type="ECO:0000256" key="6">
    <source>
        <dbReference type="ARBA" id="ARBA00022737"/>
    </source>
</evidence>
<evidence type="ECO:0000256" key="8">
    <source>
        <dbReference type="ARBA" id="ARBA00023136"/>
    </source>
</evidence>
<dbReference type="GO" id="GO:0016020">
    <property type="term" value="C:membrane"/>
    <property type="evidence" value="ECO:0007669"/>
    <property type="project" value="UniProtKB-SubCell"/>
</dbReference>
<proteinExistence type="inferred from homology"/>
<evidence type="ECO:0000313" key="14">
    <source>
        <dbReference type="Proteomes" id="UP000197138"/>
    </source>
</evidence>
<dbReference type="InterPro" id="IPR046956">
    <property type="entry name" value="RLP23-like"/>
</dbReference>
<dbReference type="InterPro" id="IPR001611">
    <property type="entry name" value="Leu-rich_rpt"/>
</dbReference>
<dbReference type="FunFam" id="3.80.10.10:FF:000041">
    <property type="entry name" value="LRR receptor-like serine/threonine-protein kinase ERECTA"/>
    <property type="match status" value="1"/>
</dbReference>
<keyword evidence="5 11" id="KW-0732">Signal</keyword>
<sequence length="509" mass="55333">MRMRDVWVFPFLFLFSSAFPITLPLHSVSAAAVLTTSYRHYLSNIGECDALLQFSNSFNIKENAPGYYCVVLSSISSHPKTASWKNGTDCCSWDGVTCHIATNQVIGLDLACSWLRGPLHSNSTLFSLPSLQRLNLAGNDFYGSPISPSFGIFTGMTHLNLSYSQFSGPIPLDMISQLSSLITLDLSYINPLITIGDDHSLRRLVGNLTQLRELVLDGVGMSRISLVSLSNLSSTLTSLSLQQCSLTGTLPNNIFHLPRLRSLSLYANSDLIGSLPQTNWSTSSLVSLVLSDTKFHGPIPASVGNLTSMKILDLSYAKFTGPIPLTLGNLAHLTDLDLGSNTLGSTMEFEMFARLKSLQLLSLQYNNLSVLLQSNGNCSFPMLKVLMLSSCRLTGATFPYFLNSSAELEELDLSRNMISGGIPDWIGRVGRDTLALLDLSSNNFTREIPSSICQLSSLSDLDLFDNGFSGSIPRCIGNLSNLLKLDVSINSFAGEIPSSVCQESSIMVL</sequence>